<sequence>MKFENNTGLVKTENTTRLVKSENTPGLMNSENTPGLVKSENTPKFVKAETTARLMKTEQRGKNTLEMLKVEVLGENLSSSTNVCQFQRPTNTTLAAAENLRSDEEVTPFREEQGELITDL</sequence>
<feature type="region of interest" description="Disordered" evidence="1">
    <location>
        <begin position="20"/>
        <end position="39"/>
    </location>
</feature>
<keyword evidence="3" id="KW-1185">Reference proteome</keyword>
<protein>
    <submittedName>
        <fullName evidence="2">Uncharacterized protein</fullName>
    </submittedName>
</protein>
<feature type="compositionally biased region" description="Polar residues" evidence="1">
    <location>
        <begin position="20"/>
        <end position="33"/>
    </location>
</feature>
<evidence type="ECO:0000256" key="1">
    <source>
        <dbReference type="SAM" id="MobiDB-lite"/>
    </source>
</evidence>
<name>A0AAN8ZXT1_HALRR</name>
<accession>A0AAN8ZXT1</accession>
<evidence type="ECO:0000313" key="3">
    <source>
        <dbReference type="Proteomes" id="UP001381693"/>
    </source>
</evidence>
<reference evidence="2 3" key="1">
    <citation type="submission" date="2023-11" db="EMBL/GenBank/DDBJ databases">
        <title>Halocaridina rubra genome assembly.</title>
        <authorList>
            <person name="Smith C."/>
        </authorList>
    </citation>
    <scope>NUCLEOTIDE SEQUENCE [LARGE SCALE GENOMIC DNA]</scope>
    <source>
        <strain evidence="2">EP-1</strain>
        <tissue evidence="2">Whole</tissue>
    </source>
</reference>
<dbReference type="AlphaFoldDB" id="A0AAN8ZXT1"/>
<evidence type="ECO:0000313" key="2">
    <source>
        <dbReference type="EMBL" id="KAK7019662.1"/>
    </source>
</evidence>
<comment type="caution">
    <text evidence="2">The sequence shown here is derived from an EMBL/GenBank/DDBJ whole genome shotgun (WGS) entry which is preliminary data.</text>
</comment>
<dbReference type="Proteomes" id="UP001381693">
    <property type="component" value="Unassembled WGS sequence"/>
</dbReference>
<gene>
    <name evidence="2" type="ORF">SK128_008262</name>
</gene>
<dbReference type="EMBL" id="JAXCGZ010022989">
    <property type="protein sequence ID" value="KAK7019662.1"/>
    <property type="molecule type" value="Genomic_DNA"/>
</dbReference>
<organism evidence="2 3">
    <name type="scientific">Halocaridina rubra</name>
    <name type="common">Hawaiian red shrimp</name>
    <dbReference type="NCBI Taxonomy" id="373956"/>
    <lineage>
        <taxon>Eukaryota</taxon>
        <taxon>Metazoa</taxon>
        <taxon>Ecdysozoa</taxon>
        <taxon>Arthropoda</taxon>
        <taxon>Crustacea</taxon>
        <taxon>Multicrustacea</taxon>
        <taxon>Malacostraca</taxon>
        <taxon>Eumalacostraca</taxon>
        <taxon>Eucarida</taxon>
        <taxon>Decapoda</taxon>
        <taxon>Pleocyemata</taxon>
        <taxon>Caridea</taxon>
        <taxon>Atyoidea</taxon>
        <taxon>Atyidae</taxon>
        <taxon>Halocaridina</taxon>
    </lineage>
</organism>
<proteinExistence type="predicted"/>